<feature type="domain" description="FAD-binding PCMH-type" evidence="2">
    <location>
        <begin position="15"/>
        <end position="183"/>
    </location>
</feature>
<dbReference type="InterPro" id="IPR006094">
    <property type="entry name" value="Oxid_FAD_bind_N"/>
</dbReference>
<dbReference type="GO" id="GO:0071555">
    <property type="term" value="P:cell wall organization"/>
    <property type="evidence" value="ECO:0007669"/>
    <property type="project" value="TreeGrafter"/>
</dbReference>
<evidence type="ECO:0000313" key="4">
    <source>
        <dbReference type="EMBL" id="ELY68296.1"/>
    </source>
</evidence>
<reference evidence="3" key="2">
    <citation type="submission" date="2012-02" db="EMBL/GenBank/DDBJ databases">
        <title>Complete sequence of plasmid 1 of Natrinema pellirubrum DSM 15624.</title>
        <authorList>
            <consortium name="US DOE Joint Genome Institute"/>
            <person name="Lucas S."/>
            <person name="Han J."/>
            <person name="Lapidus A."/>
            <person name="Cheng J.-F."/>
            <person name="Goodwin L."/>
            <person name="Pitluck S."/>
            <person name="Peters L."/>
            <person name="Teshima H."/>
            <person name="Detter J.C."/>
            <person name="Han C."/>
            <person name="Tapia R."/>
            <person name="Land M."/>
            <person name="Hauser L."/>
            <person name="Kyrpides N."/>
            <person name="Ivanova N."/>
            <person name="Pagani I."/>
            <person name="Sproer C."/>
            <person name="Anderson I."/>
            <person name="Woyke T."/>
        </authorList>
    </citation>
    <scope>NUCLEOTIDE SEQUENCE</scope>
    <source>
        <strain evidence="3">DSM 15624</strain>
        <plasmid evidence="3">pNATPE01</plasmid>
    </source>
</reference>
<accession>L0JTF3</accession>
<dbReference type="GeneID" id="31829969"/>
<evidence type="ECO:0000313" key="5">
    <source>
        <dbReference type="Proteomes" id="UP000010843"/>
    </source>
</evidence>
<feature type="compositionally biased region" description="Basic and acidic residues" evidence="1">
    <location>
        <begin position="186"/>
        <end position="205"/>
    </location>
</feature>
<dbReference type="PANTHER" id="PTHR21071:SF4">
    <property type="entry name" value="UDP-N-ACETYLENOLPYRUVOYLGLUCOSAMINE REDUCTASE"/>
    <property type="match status" value="1"/>
</dbReference>
<sequence length="281" mass="31182">MKRTTEPLAEYTWLKIGGPAEIAVPESKEELVQLLRECHTENRAYRLLGNGSNLLVSDDRINELIIKNTVACTDRQFDGNVVSAGASVMVPQFINECIQHELGGYEYLYSVPGTIGGAIYMNAGRGAAHDKTISDYLVSVEVFSDGDTTEIPVDDLNFDHRYSSFQEHDDWVILSATFELPSQSQEEGREKAQQRMEKVNERDRSTPNAGSVFKSGARLPLHKIPPGGLSVGNARFIGPNRIGNDGDATFSDVKRLVSLAKLLNKLVPPFQTPEVEWKIWS</sequence>
<dbReference type="eggNOG" id="arCOG00337">
    <property type="taxonomic scope" value="Archaea"/>
</dbReference>
<dbReference type="AlphaFoldDB" id="L0JTF3"/>
<reference evidence="5" key="1">
    <citation type="submission" date="2012-02" db="EMBL/GenBank/DDBJ databases">
        <title>Complete sequence of plasmid 1 of Natrinema pellirubrum DSM 15624.</title>
        <authorList>
            <person name="Lucas S."/>
            <person name="Han J."/>
            <person name="Lapidus A."/>
            <person name="Cheng J.-F."/>
            <person name="Goodwin L."/>
            <person name="Pitluck S."/>
            <person name="Peters L."/>
            <person name="Teshima H."/>
            <person name="Detter J.C."/>
            <person name="Han C."/>
            <person name="Tapia R."/>
            <person name="Land M."/>
            <person name="Hauser L."/>
            <person name="Kyrpides N."/>
            <person name="Ivanova N."/>
            <person name="Pagani I."/>
            <person name="Sproer C."/>
            <person name="Anderson I."/>
            <person name="Woyke T."/>
        </authorList>
    </citation>
    <scope>NUCLEOTIDE SEQUENCE [LARGE SCALE GENOMIC DNA]</scope>
    <source>
        <strain evidence="5">DSM 15624 / JCM 10476 / NCIMB 786</strain>
        <plasmid evidence="5">pNATPE01</plasmid>
    </source>
</reference>
<dbReference type="OrthoDB" id="132112at2157"/>
<dbReference type="GO" id="GO:0071949">
    <property type="term" value="F:FAD binding"/>
    <property type="evidence" value="ECO:0007669"/>
    <property type="project" value="InterPro"/>
</dbReference>
<reference evidence="4 6" key="3">
    <citation type="journal article" date="2014" name="PLoS Genet.">
        <title>Phylogenetically driven sequencing of extremely halophilic archaea reveals strategies for static and dynamic osmo-response.</title>
        <authorList>
            <person name="Becker E.A."/>
            <person name="Seitzer P.M."/>
            <person name="Tritt A."/>
            <person name="Larsen D."/>
            <person name="Krusor M."/>
            <person name="Yao A.I."/>
            <person name="Wu D."/>
            <person name="Madern D."/>
            <person name="Eisen J.A."/>
            <person name="Darling A.E."/>
            <person name="Facciotti M.T."/>
        </authorList>
    </citation>
    <scope>NUCLEOTIDE SEQUENCE [LARGE SCALE GENOMIC DNA]</scope>
    <source>
        <strain evidence="4 6">DSM 15624</strain>
    </source>
</reference>
<dbReference type="Pfam" id="PF01565">
    <property type="entry name" value="FAD_binding_4"/>
    <property type="match status" value="1"/>
</dbReference>
<dbReference type="PANTHER" id="PTHR21071">
    <property type="entry name" value="UDP-N-ACETYLENOLPYRUVOYLGLUCOSAMINE REDUCTASE"/>
    <property type="match status" value="1"/>
</dbReference>
<dbReference type="HAMAP" id="MF_00037">
    <property type="entry name" value="MurB"/>
    <property type="match status" value="1"/>
</dbReference>
<dbReference type="InterPro" id="IPR036318">
    <property type="entry name" value="FAD-bd_PCMH-like_sf"/>
</dbReference>
<dbReference type="SUPFAM" id="SSF56176">
    <property type="entry name" value="FAD-binding/transporter-associated domain-like"/>
    <property type="match status" value="1"/>
</dbReference>
<dbReference type="InterPro" id="IPR003170">
    <property type="entry name" value="MurB"/>
</dbReference>
<name>L0JTF3_NATP1</name>
<dbReference type="GO" id="GO:0008762">
    <property type="term" value="F:UDP-N-acetylmuramate dehydrogenase activity"/>
    <property type="evidence" value="ECO:0007669"/>
    <property type="project" value="UniProtKB-EC"/>
</dbReference>
<dbReference type="InterPro" id="IPR016167">
    <property type="entry name" value="FAD-bd_PCMH_sub1"/>
</dbReference>
<dbReference type="EC" id="1.3.1.98" evidence="4"/>
<keyword evidence="6" id="KW-1185">Reference proteome</keyword>
<protein>
    <submittedName>
        <fullName evidence="4">UDP-N-acetylenolpyruvoylglucosamine reductase</fullName>
        <ecNumber evidence="4">1.3.1.98</ecNumber>
    </submittedName>
    <submittedName>
        <fullName evidence="3">UDP-N-acetylmuramate dehydrogenase</fullName>
    </submittedName>
</protein>
<dbReference type="KEGG" id="npe:Natpe_3923"/>
<evidence type="ECO:0000313" key="3">
    <source>
        <dbReference type="EMBL" id="AGB33676.1"/>
    </source>
</evidence>
<evidence type="ECO:0000313" key="6">
    <source>
        <dbReference type="Proteomes" id="UP000011593"/>
    </source>
</evidence>
<dbReference type="InterPro" id="IPR016166">
    <property type="entry name" value="FAD-bd_PCMH"/>
</dbReference>
<dbReference type="RefSeq" id="WP_006183578.1">
    <property type="nucleotide sequence ID" value="NC_019967.1"/>
</dbReference>
<keyword evidence="3" id="KW-0614">Plasmid</keyword>
<organism evidence="3 5">
    <name type="scientific">Natrinema pellirubrum (strain DSM 15624 / CIP 106293 / JCM 10476 / NCIMB 786 / 157)</name>
    <dbReference type="NCBI Taxonomy" id="797303"/>
    <lineage>
        <taxon>Archaea</taxon>
        <taxon>Methanobacteriati</taxon>
        <taxon>Methanobacteriota</taxon>
        <taxon>Stenosarchaea group</taxon>
        <taxon>Halobacteria</taxon>
        <taxon>Halobacteriales</taxon>
        <taxon>Natrialbaceae</taxon>
        <taxon>Natrinema</taxon>
    </lineage>
</organism>
<dbReference type="EMBL" id="AOIE01000133">
    <property type="protein sequence ID" value="ELY68296.1"/>
    <property type="molecule type" value="Genomic_DNA"/>
</dbReference>
<proteinExistence type="inferred from homology"/>
<dbReference type="Proteomes" id="UP000011593">
    <property type="component" value="Unassembled WGS sequence"/>
</dbReference>
<feature type="region of interest" description="Disordered" evidence="1">
    <location>
        <begin position="182"/>
        <end position="213"/>
    </location>
</feature>
<dbReference type="InterPro" id="IPR016169">
    <property type="entry name" value="FAD-bd_PCMH_sub2"/>
</dbReference>
<gene>
    <name evidence="4" type="primary">murB</name>
    <name evidence="3" type="ordered locus">Natpe_3923</name>
    <name evidence="4" type="ORF">C488_21252</name>
</gene>
<dbReference type="HOGENOM" id="CLU_035304_1_1_2"/>
<dbReference type="PATRIC" id="fig|797303.5.peg.4194"/>
<dbReference type="EMBL" id="CP003373">
    <property type="protein sequence ID" value="AGB33676.1"/>
    <property type="molecule type" value="Genomic_DNA"/>
</dbReference>
<dbReference type="Proteomes" id="UP000010843">
    <property type="component" value="Plasmid pNATPE01"/>
</dbReference>
<keyword evidence="4" id="KW-0560">Oxidoreductase</keyword>
<dbReference type="PROSITE" id="PS51387">
    <property type="entry name" value="FAD_PCMH"/>
    <property type="match status" value="1"/>
</dbReference>
<evidence type="ECO:0000259" key="2">
    <source>
        <dbReference type="PROSITE" id="PS51387"/>
    </source>
</evidence>
<dbReference type="Gene3D" id="3.30.43.10">
    <property type="entry name" value="Uridine Diphospho-n-acetylenolpyruvylglucosamine Reductase, domain 2"/>
    <property type="match status" value="1"/>
</dbReference>
<geneLocation type="plasmid" evidence="3 5">
    <name>pNATPE01</name>
</geneLocation>
<dbReference type="GO" id="GO:0005829">
    <property type="term" value="C:cytosol"/>
    <property type="evidence" value="ECO:0007669"/>
    <property type="project" value="TreeGrafter"/>
</dbReference>
<evidence type="ECO:0000256" key="1">
    <source>
        <dbReference type="SAM" id="MobiDB-lite"/>
    </source>
</evidence>
<dbReference type="Gene3D" id="3.30.465.10">
    <property type="match status" value="1"/>
</dbReference>